<dbReference type="EMBL" id="ACKZ01000008">
    <property type="protein sequence ID" value="EEW38074.1"/>
    <property type="molecule type" value="Genomic_DNA"/>
</dbReference>
<comment type="function">
    <text evidence="1 10">Activation of pyruvate formate-lyase under anaerobic conditions by generation of an organic free radical, using S-adenosylmethionine and reduced flavodoxin as cosubstrates to produce 5'-deoxy-adenosine.</text>
</comment>
<dbReference type="GO" id="GO:0016829">
    <property type="term" value="F:lyase activity"/>
    <property type="evidence" value="ECO:0007669"/>
    <property type="project" value="UniProtKB-KW"/>
</dbReference>
<comment type="similarity">
    <text evidence="2 10">Belongs to the organic radical-activating enzymes family.</text>
</comment>
<dbReference type="InterPro" id="IPR007197">
    <property type="entry name" value="rSAM"/>
</dbReference>
<dbReference type="GO" id="GO:0051539">
    <property type="term" value="F:4 iron, 4 sulfur cluster binding"/>
    <property type="evidence" value="ECO:0007669"/>
    <property type="project" value="UniProtKB-UniRule"/>
</dbReference>
<keyword evidence="7 10" id="KW-0560">Oxidoreductase</keyword>
<dbReference type="InterPro" id="IPR034457">
    <property type="entry name" value="Organic_radical-activating"/>
</dbReference>
<evidence type="ECO:0000256" key="9">
    <source>
        <dbReference type="ARBA" id="ARBA00023014"/>
    </source>
</evidence>
<evidence type="ECO:0000256" key="3">
    <source>
        <dbReference type="ARBA" id="ARBA00021356"/>
    </source>
</evidence>
<protein>
    <recommendedName>
        <fullName evidence="3 10">Pyruvate formate-lyase-activating enzyme</fullName>
        <ecNumber evidence="10">1.97.1.4</ecNumber>
    </recommendedName>
</protein>
<dbReference type="GO" id="GO:0046872">
    <property type="term" value="F:metal ion binding"/>
    <property type="evidence" value="ECO:0007669"/>
    <property type="project" value="UniProtKB-UniRule"/>
</dbReference>
<proteinExistence type="inferred from homology"/>
<evidence type="ECO:0000256" key="6">
    <source>
        <dbReference type="ARBA" id="ARBA00022723"/>
    </source>
</evidence>
<dbReference type="PANTHER" id="PTHR30352:SF5">
    <property type="entry name" value="PYRUVATE FORMATE-LYASE 1-ACTIVATING ENZYME"/>
    <property type="match status" value="1"/>
</dbReference>
<keyword evidence="8 10" id="KW-0408">Iron</keyword>
<keyword evidence="4 10" id="KW-0004">4Fe-4S</keyword>
<dbReference type="Gene3D" id="3.20.20.70">
    <property type="entry name" value="Aldolase class I"/>
    <property type="match status" value="1"/>
</dbReference>
<keyword evidence="6 10" id="KW-0479">Metal-binding</keyword>
<keyword evidence="5 10" id="KW-0949">S-adenosyl-L-methionine</keyword>
<dbReference type="PIRSF" id="PIRSF000371">
    <property type="entry name" value="PFL_act_enz"/>
    <property type="match status" value="1"/>
</dbReference>
<evidence type="ECO:0000256" key="2">
    <source>
        <dbReference type="ARBA" id="ARBA00009777"/>
    </source>
</evidence>
<keyword evidence="12" id="KW-0670">Pyruvate</keyword>
<feature type="domain" description="Radical SAM core" evidence="11">
    <location>
        <begin position="19"/>
        <end position="252"/>
    </location>
</feature>
<comment type="caution">
    <text evidence="12">The sequence shown here is derived from an EMBL/GenBank/DDBJ whole genome shotgun (WGS) entry which is preliminary data.</text>
</comment>
<dbReference type="EC" id="1.97.1.4" evidence="10"/>
<evidence type="ECO:0000256" key="5">
    <source>
        <dbReference type="ARBA" id="ARBA00022691"/>
    </source>
</evidence>
<evidence type="ECO:0000313" key="13">
    <source>
        <dbReference type="Proteomes" id="UP000005926"/>
    </source>
</evidence>
<dbReference type="STRING" id="638301.HMPREF0444_0318"/>
<dbReference type="CDD" id="cd01335">
    <property type="entry name" value="Radical_SAM"/>
    <property type="match status" value="1"/>
</dbReference>
<sequence length="254" mass="29473">MMSEPVTGYIHSTESFGSVDGPGIRFVTFMQGCRMRCEFCHNPDTWNIGGGHPITSQELLDQALQYRAFWGRKGGVTVSGGEPLLQIDFLIDFFKRCKKAGVHTTLDSCGMPFTYDEPFFSKFEELLEYTDLILLDIKHIDDEQHKKLTGWTNKNILQLAEYLSDKGQPVWIRHVLVPERSDYDEYLIRLSEFVSKLKNVLKFEILPYHKLGVYKWKNLGIPYKLDHIEPPTQERVDNARRILRTDDYKGFLNA</sequence>
<dbReference type="NCBIfam" id="TIGR02493">
    <property type="entry name" value="PFLA"/>
    <property type="match status" value="1"/>
</dbReference>
<dbReference type="GO" id="GO:0043365">
    <property type="term" value="F:[formate-C-acetyltransferase]-activating enzyme activity"/>
    <property type="evidence" value="ECO:0007669"/>
    <property type="project" value="UniProtKB-UniRule"/>
</dbReference>
<evidence type="ECO:0000256" key="10">
    <source>
        <dbReference type="RuleBase" id="RU362053"/>
    </source>
</evidence>
<dbReference type="Proteomes" id="UP000005926">
    <property type="component" value="Unassembled WGS sequence"/>
</dbReference>
<dbReference type="SFLD" id="SFLDG01066">
    <property type="entry name" value="organic_radical-activating_enz"/>
    <property type="match status" value="1"/>
</dbReference>
<reference evidence="12 13" key="1">
    <citation type="submission" date="2009-08" db="EMBL/GenBank/DDBJ databases">
        <authorList>
            <person name="Muzny D."/>
            <person name="Qin X."/>
            <person name="Deng J."/>
            <person name="Jiang H."/>
            <person name="Liu Y."/>
            <person name="Qu J."/>
            <person name="Song X.-Z."/>
            <person name="Zhang L."/>
            <person name="Thornton R."/>
            <person name="Coyle M."/>
            <person name="Francisco L."/>
            <person name="Jackson L."/>
            <person name="Javaid M."/>
            <person name="Korchina V."/>
            <person name="Kovar C."/>
            <person name="Mata R."/>
            <person name="Mathew T."/>
            <person name="Ngo R."/>
            <person name="Nguyen L."/>
            <person name="Nguyen N."/>
            <person name="Okwuonu G."/>
            <person name="Ongeri F."/>
            <person name="Pham C."/>
            <person name="Simmons D."/>
            <person name="Wilczek-Boney K."/>
            <person name="Hale W."/>
            <person name="Jakkamsetti A."/>
            <person name="Pham P."/>
            <person name="Ruth R."/>
            <person name="San Lucas F."/>
            <person name="Warren J."/>
            <person name="Zhang J."/>
            <person name="Zhao Z."/>
            <person name="Zhou C."/>
            <person name="Zhu D."/>
            <person name="Lee S."/>
            <person name="Bess C."/>
            <person name="Blankenburg K."/>
            <person name="Forbes L."/>
            <person name="Fu Q."/>
            <person name="Gubbala S."/>
            <person name="Hirani K."/>
            <person name="Jayaseelan J.C."/>
            <person name="Lara F."/>
            <person name="Munidasa M."/>
            <person name="Palculict T."/>
            <person name="Patil S."/>
            <person name="Pu L.-L."/>
            <person name="Saada N."/>
            <person name="Tang L."/>
            <person name="Weissenberger G."/>
            <person name="Zhu Y."/>
            <person name="Hemphill L."/>
            <person name="Shang Y."/>
            <person name="Youmans B."/>
            <person name="Ayvaz T."/>
            <person name="Ross M."/>
            <person name="Santibanez J."/>
            <person name="Aqrawi P."/>
            <person name="Gross S."/>
            <person name="Joshi V."/>
            <person name="Fowler G."/>
            <person name="Nazareth L."/>
            <person name="Reid J."/>
            <person name="Worley K."/>
            <person name="Petrosino J."/>
            <person name="Highlander S."/>
            <person name="Gibbs R."/>
        </authorList>
    </citation>
    <scope>NUCLEOTIDE SEQUENCE [LARGE SCALE GENOMIC DNA]</scope>
    <source>
        <strain evidence="12 13">ATCC 49175</strain>
    </source>
</reference>
<dbReference type="GO" id="GO:0005737">
    <property type="term" value="C:cytoplasm"/>
    <property type="evidence" value="ECO:0007669"/>
    <property type="project" value="UniProtKB-SubCell"/>
</dbReference>
<dbReference type="eggNOG" id="COG1180">
    <property type="taxonomic scope" value="Bacteria"/>
</dbReference>
<evidence type="ECO:0000256" key="1">
    <source>
        <dbReference type="ARBA" id="ARBA00003141"/>
    </source>
</evidence>
<dbReference type="InterPro" id="IPR013785">
    <property type="entry name" value="Aldolase_TIM"/>
</dbReference>
<organism evidence="12 13">
    <name type="scientific">Granulicatella adiacens ATCC 49175</name>
    <dbReference type="NCBI Taxonomy" id="638301"/>
    <lineage>
        <taxon>Bacteria</taxon>
        <taxon>Bacillati</taxon>
        <taxon>Bacillota</taxon>
        <taxon>Bacilli</taxon>
        <taxon>Lactobacillales</taxon>
        <taxon>Carnobacteriaceae</taxon>
        <taxon>Granulicatella</taxon>
    </lineage>
</organism>
<keyword evidence="9 10" id="KW-0411">Iron-sulfur</keyword>
<dbReference type="InterPro" id="IPR001989">
    <property type="entry name" value="Radical_activat_CS"/>
</dbReference>
<dbReference type="HOGENOM" id="CLU_058969_1_1_9"/>
<evidence type="ECO:0000313" key="12">
    <source>
        <dbReference type="EMBL" id="EEW38074.1"/>
    </source>
</evidence>
<evidence type="ECO:0000256" key="7">
    <source>
        <dbReference type="ARBA" id="ARBA00023002"/>
    </source>
</evidence>
<dbReference type="AlphaFoldDB" id="C8NEH3"/>
<dbReference type="SUPFAM" id="SSF102114">
    <property type="entry name" value="Radical SAM enzymes"/>
    <property type="match status" value="1"/>
</dbReference>
<keyword evidence="12" id="KW-0456">Lyase</keyword>
<dbReference type="PROSITE" id="PS51918">
    <property type="entry name" value="RADICAL_SAM"/>
    <property type="match status" value="1"/>
</dbReference>
<evidence type="ECO:0000259" key="11">
    <source>
        <dbReference type="PROSITE" id="PS51918"/>
    </source>
</evidence>
<accession>C8NEH3</accession>
<keyword evidence="13" id="KW-1185">Reference proteome</keyword>
<dbReference type="Pfam" id="PF04055">
    <property type="entry name" value="Radical_SAM"/>
    <property type="match status" value="1"/>
</dbReference>
<dbReference type="PROSITE" id="PS01087">
    <property type="entry name" value="RADICAL_ACTIVATING"/>
    <property type="match status" value="1"/>
</dbReference>
<comment type="cofactor">
    <cofactor evidence="10">
        <name>[4Fe-4S] cluster</name>
        <dbReference type="ChEBI" id="CHEBI:49883"/>
    </cofactor>
    <text evidence="10">Binds 1 [4Fe-4S] cluster. The cluster is coordinated with 3 cysteines and an exchangeable S-adenosyl-L-methionine.</text>
</comment>
<evidence type="ECO:0000256" key="4">
    <source>
        <dbReference type="ARBA" id="ARBA00022485"/>
    </source>
</evidence>
<dbReference type="InterPro" id="IPR058240">
    <property type="entry name" value="rSAM_sf"/>
</dbReference>
<name>C8NEH3_9LACT</name>
<keyword evidence="10" id="KW-0963">Cytoplasm</keyword>
<comment type="catalytic activity">
    <reaction evidence="10">
        <text>glycyl-[formate C-acetyltransferase] + reduced [flavodoxin] + S-adenosyl-L-methionine = glycin-2-yl radical-[formate C-acetyltransferase] + semiquinone [flavodoxin] + 5'-deoxyadenosine + L-methionine + H(+)</text>
        <dbReference type="Rhea" id="RHEA:19225"/>
        <dbReference type="Rhea" id="RHEA-COMP:10622"/>
        <dbReference type="Rhea" id="RHEA-COMP:12190"/>
        <dbReference type="Rhea" id="RHEA-COMP:12191"/>
        <dbReference type="Rhea" id="RHEA-COMP:14480"/>
        <dbReference type="ChEBI" id="CHEBI:15378"/>
        <dbReference type="ChEBI" id="CHEBI:17319"/>
        <dbReference type="ChEBI" id="CHEBI:29947"/>
        <dbReference type="ChEBI" id="CHEBI:32722"/>
        <dbReference type="ChEBI" id="CHEBI:57618"/>
        <dbReference type="ChEBI" id="CHEBI:57844"/>
        <dbReference type="ChEBI" id="CHEBI:59789"/>
        <dbReference type="ChEBI" id="CHEBI:140311"/>
        <dbReference type="EC" id="1.97.1.4"/>
    </reaction>
</comment>
<gene>
    <name evidence="12" type="primary">pflA</name>
    <name evidence="12" type="ORF">HMPREF0444_0318</name>
</gene>
<dbReference type="SFLD" id="SFLDS00029">
    <property type="entry name" value="Radical_SAM"/>
    <property type="match status" value="1"/>
</dbReference>
<dbReference type="InterPro" id="IPR012838">
    <property type="entry name" value="PFL1_activating"/>
</dbReference>
<comment type="subcellular location">
    <subcellularLocation>
        <location evidence="10">Cytoplasm</location>
    </subcellularLocation>
</comment>
<evidence type="ECO:0000256" key="8">
    <source>
        <dbReference type="ARBA" id="ARBA00023004"/>
    </source>
</evidence>
<dbReference type="InterPro" id="IPR012839">
    <property type="entry name" value="Organic_radical_activase"/>
</dbReference>
<dbReference type="PANTHER" id="PTHR30352">
    <property type="entry name" value="PYRUVATE FORMATE-LYASE-ACTIVATING ENZYME"/>
    <property type="match status" value="1"/>
</dbReference>